<reference evidence="2 3" key="1">
    <citation type="journal article" date="2014" name="Am. J. Bot.">
        <title>Genome assembly and annotation for red clover (Trifolium pratense; Fabaceae).</title>
        <authorList>
            <person name="Istvanek J."/>
            <person name="Jaros M."/>
            <person name="Krenek A."/>
            <person name="Repkova J."/>
        </authorList>
    </citation>
    <scope>NUCLEOTIDE SEQUENCE [LARGE SCALE GENOMIC DNA]</scope>
    <source>
        <strain evidence="3">cv. Tatra</strain>
        <tissue evidence="2">Young leaves</tissue>
    </source>
</reference>
<dbReference type="AlphaFoldDB" id="A0A2K3N959"/>
<feature type="region of interest" description="Disordered" evidence="1">
    <location>
        <begin position="1"/>
        <end position="50"/>
    </location>
</feature>
<accession>A0A2K3N959</accession>
<gene>
    <name evidence="2" type="ORF">L195_g022852</name>
</gene>
<organism evidence="2 3">
    <name type="scientific">Trifolium pratense</name>
    <name type="common">Red clover</name>
    <dbReference type="NCBI Taxonomy" id="57577"/>
    <lineage>
        <taxon>Eukaryota</taxon>
        <taxon>Viridiplantae</taxon>
        <taxon>Streptophyta</taxon>
        <taxon>Embryophyta</taxon>
        <taxon>Tracheophyta</taxon>
        <taxon>Spermatophyta</taxon>
        <taxon>Magnoliopsida</taxon>
        <taxon>eudicotyledons</taxon>
        <taxon>Gunneridae</taxon>
        <taxon>Pentapetalae</taxon>
        <taxon>rosids</taxon>
        <taxon>fabids</taxon>
        <taxon>Fabales</taxon>
        <taxon>Fabaceae</taxon>
        <taxon>Papilionoideae</taxon>
        <taxon>50 kb inversion clade</taxon>
        <taxon>NPAAA clade</taxon>
        <taxon>Hologalegina</taxon>
        <taxon>IRL clade</taxon>
        <taxon>Trifolieae</taxon>
        <taxon>Trifolium</taxon>
    </lineage>
</organism>
<evidence type="ECO:0000313" key="2">
    <source>
        <dbReference type="EMBL" id="PNX99585.1"/>
    </source>
</evidence>
<proteinExistence type="predicted"/>
<feature type="compositionally biased region" description="Basic and acidic residues" evidence="1">
    <location>
        <begin position="1"/>
        <end position="22"/>
    </location>
</feature>
<dbReference type="Proteomes" id="UP000236291">
    <property type="component" value="Unassembled WGS sequence"/>
</dbReference>
<sequence length="83" mass="9323">MQEDTPKAKHDPPPQEDPKEYPSKGGARISHQERQTQEASNQSDLTCLTPRQTLPVLAIERVHTPLVKGTVGTRVFIYESFPI</sequence>
<feature type="compositionally biased region" description="Polar residues" evidence="1">
    <location>
        <begin position="37"/>
        <end position="50"/>
    </location>
</feature>
<evidence type="ECO:0000256" key="1">
    <source>
        <dbReference type="SAM" id="MobiDB-lite"/>
    </source>
</evidence>
<evidence type="ECO:0000313" key="3">
    <source>
        <dbReference type="Proteomes" id="UP000236291"/>
    </source>
</evidence>
<name>A0A2K3N959_TRIPR</name>
<reference evidence="2 3" key="2">
    <citation type="journal article" date="2017" name="Front. Plant Sci.">
        <title>Gene Classification and Mining of Molecular Markers Useful in Red Clover (Trifolium pratense) Breeding.</title>
        <authorList>
            <person name="Istvanek J."/>
            <person name="Dluhosova J."/>
            <person name="Dluhos P."/>
            <person name="Patkova L."/>
            <person name="Nedelnik J."/>
            <person name="Repkova J."/>
        </authorList>
    </citation>
    <scope>NUCLEOTIDE SEQUENCE [LARGE SCALE GENOMIC DNA]</scope>
    <source>
        <strain evidence="3">cv. Tatra</strain>
        <tissue evidence="2">Young leaves</tissue>
    </source>
</reference>
<protein>
    <submittedName>
        <fullName evidence="2">Uncharacterized protein</fullName>
    </submittedName>
</protein>
<dbReference type="EMBL" id="ASHM01017924">
    <property type="protein sequence ID" value="PNX99585.1"/>
    <property type="molecule type" value="Genomic_DNA"/>
</dbReference>
<comment type="caution">
    <text evidence="2">The sequence shown here is derived from an EMBL/GenBank/DDBJ whole genome shotgun (WGS) entry which is preliminary data.</text>
</comment>